<organism evidence="3 4">
    <name type="scientific">Tritrichomonas musculus</name>
    <dbReference type="NCBI Taxonomy" id="1915356"/>
    <lineage>
        <taxon>Eukaryota</taxon>
        <taxon>Metamonada</taxon>
        <taxon>Parabasalia</taxon>
        <taxon>Tritrichomonadida</taxon>
        <taxon>Tritrichomonadidae</taxon>
        <taxon>Tritrichomonas</taxon>
    </lineage>
</organism>
<reference evidence="3 4" key="1">
    <citation type="submission" date="2024-04" db="EMBL/GenBank/DDBJ databases">
        <title>Tritrichomonas musculus Genome.</title>
        <authorList>
            <person name="Alves-Ferreira E."/>
            <person name="Grigg M."/>
            <person name="Lorenzi H."/>
            <person name="Galac M."/>
        </authorList>
    </citation>
    <scope>NUCLEOTIDE SEQUENCE [LARGE SCALE GENOMIC DNA]</scope>
    <source>
        <strain evidence="3 4">EAF2021</strain>
    </source>
</reference>
<sequence>MTRVQIQRIVLSPKNDQNTNGDNILNSPNTINNEDEQFIENDDDDKSTQDIDSDEQAQEEPKQEMKLWEFLWYLILWPWTKIKKVYNSICPLFSSFYDGIISRINNFFKGIDWRIAILLLTGICCLGFVLDVVRQHMHPEKFNDNNLLNL</sequence>
<keyword evidence="2" id="KW-1133">Transmembrane helix</keyword>
<name>A0ABR2IE83_9EUKA</name>
<accession>A0ABR2IE83</accession>
<gene>
    <name evidence="3" type="ORF">M9Y10_012140</name>
</gene>
<protein>
    <submittedName>
        <fullName evidence="3">Uncharacterized protein</fullName>
    </submittedName>
</protein>
<feature type="transmembrane region" description="Helical" evidence="2">
    <location>
        <begin position="113"/>
        <end position="133"/>
    </location>
</feature>
<feature type="region of interest" description="Disordered" evidence="1">
    <location>
        <begin position="12"/>
        <end position="31"/>
    </location>
</feature>
<keyword evidence="2" id="KW-0472">Membrane</keyword>
<comment type="caution">
    <text evidence="3">The sequence shown here is derived from an EMBL/GenBank/DDBJ whole genome shotgun (WGS) entry which is preliminary data.</text>
</comment>
<feature type="compositionally biased region" description="Polar residues" evidence="1">
    <location>
        <begin position="14"/>
        <end position="31"/>
    </location>
</feature>
<dbReference type="EMBL" id="JAPFFF010000018">
    <property type="protein sequence ID" value="KAK8860475.1"/>
    <property type="molecule type" value="Genomic_DNA"/>
</dbReference>
<keyword evidence="4" id="KW-1185">Reference proteome</keyword>
<keyword evidence="2" id="KW-0812">Transmembrane</keyword>
<feature type="compositionally biased region" description="Acidic residues" evidence="1">
    <location>
        <begin position="39"/>
        <end position="58"/>
    </location>
</feature>
<proteinExistence type="predicted"/>
<evidence type="ECO:0000313" key="4">
    <source>
        <dbReference type="Proteomes" id="UP001470230"/>
    </source>
</evidence>
<evidence type="ECO:0000256" key="1">
    <source>
        <dbReference type="SAM" id="MobiDB-lite"/>
    </source>
</evidence>
<dbReference type="Proteomes" id="UP001470230">
    <property type="component" value="Unassembled WGS sequence"/>
</dbReference>
<evidence type="ECO:0000313" key="3">
    <source>
        <dbReference type="EMBL" id="KAK8860475.1"/>
    </source>
</evidence>
<feature type="region of interest" description="Disordered" evidence="1">
    <location>
        <begin position="39"/>
        <end position="61"/>
    </location>
</feature>
<evidence type="ECO:0000256" key="2">
    <source>
        <dbReference type="SAM" id="Phobius"/>
    </source>
</evidence>